<evidence type="ECO:0000256" key="2">
    <source>
        <dbReference type="ARBA" id="ARBA00005982"/>
    </source>
</evidence>
<evidence type="ECO:0000256" key="5">
    <source>
        <dbReference type="ARBA" id="ARBA00023136"/>
    </source>
</evidence>
<keyword evidence="3 6" id="KW-0812">Transmembrane</keyword>
<feature type="transmembrane region" description="Helical" evidence="6">
    <location>
        <begin position="271"/>
        <end position="294"/>
    </location>
</feature>
<evidence type="ECO:0000313" key="7">
    <source>
        <dbReference type="EMBL" id="EXC23687.1"/>
    </source>
</evidence>
<evidence type="ECO:0000313" key="8">
    <source>
        <dbReference type="Proteomes" id="UP000030645"/>
    </source>
</evidence>
<keyword evidence="5 6" id="KW-0472">Membrane</keyword>
<dbReference type="InterPro" id="IPR036259">
    <property type="entry name" value="MFS_trans_sf"/>
</dbReference>
<keyword evidence="8" id="KW-1185">Reference proteome</keyword>
<name>W9S319_9ROSA</name>
<evidence type="ECO:0000256" key="4">
    <source>
        <dbReference type="ARBA" id="ARBA00022989"/>
    </source>
</evidence>
<dbReference type="AlphaFoldDB" id="W9S319"/>
<feature type="transmembrane region" description="Helical" evidence="6">
    <location>
        <begin position="403"/>
        <end position="425"/>
    </location>
</feature>
<dbReference type="Gene3D" id="1.20.1250.20">
    <property type="entry name" value="MFS general substrate transporter like domains"/>
    <property type="match status" value="1"/>
</dbReference>
<proteinExistence type="inferred from homology"/>
<keyword evidence="4 6" id="KW-1133">Transmembrane helix</keyword>
<organism evidence="7 8">
    <name type="scientific">Morus notabilis</name>
    <dbReference type="NCBI Taxonomy" id="981085"/>
    <lineage>
        <taxon>Eukaryota</taxon>
        <taxon>Viridiplantae</taxon>
        <taxon>Streptophyta</taxon>
        <taxon>Embryophyta</taxon>
        <taxon>Tracheophyta</taxon>
        <taxon>Spermatophyta</taxon>
        <taxon>Magnoliopsida</taxon>
        <taxon>eudicotyledons</taxon>
        <taxon>Gunneridae</taxon>
        <taxon>Pentapetalae</taxon>
        <taxon>rosids</taxon>
        <taxon>fabids</taxon>
        <taxon>Rosales</taxon>
        <taxon>Moraceae</taxon>
        <taxon>Moreae</taxon>
        <taxon>Morus</taxon>
    </lineage>
</organism>
<evidence type="ECO:0000256" key="1">
    <source>
        <dbReference type="ARBA" id="ARBA00004141"/>
    </source>
</evidence>
<dbReference type="PANTHER" id="PTHR11654">
    <property type="entry name" value="OLIGOPEPTIDE TRANSPORTER-RELATED"/>
    <property type="match status" value="1"/>
</dbReference>
<feature type="transmembrane region" description="Helical" evidence="6">
    <location>
        <begin position="65"/>
        <end position="85"/>
    </location>
</feature>
<feature type="transmembrane region" description="Helical" evidence="6">
    <location>
        <begin position="29"/>
        <end position="53"/>
    </location>
</feature>
<comment type="subcellular location">
    <subcellularLocation>
        <location evidence="1">Membrane</location>
        <topology evidence="1">Multi-pass membrane protein</topology>
    </subcellularLocation>
</comment>
<dbReference type="eggNOG" id="KOG1237">
    <property type="taxonomic scope" value="Eukaryota"/>
</dbReference>
<evidence type="ECO:0000256" key="3">
    <source>
        <dbReference type="ARBA" id="ARBA00022692"/>
    </source>
</evidence>
<dbReference type="GO" id="GO:0016020">
    <property type="term" value="C:membrane"/>
    <property type="evidence" value="ECO:0007669"/>
    <property type="project" value="UniProtKB-SubCell"/>
</dbReference>
<dbReference type="OrthoDB" id="1181826at2759"/>
<dbReference type="EMBL" id="KE346002">
    <property type="protein sequence ID" value="EXC23687.1"/>
    <property type="molecule type" value="Genomic_DNA"/>
</dbReference>
<feature type="transmembrane region" description="Helical" evidence="6">
    <location>
        <begin position="198"/>
        <end position="218"/>
    </location>
</feature>
<protein>
    <recommendedName>
        <fullName evidence="9">Peptide/nitrate transporter</fullName>
    </recommendedName>
</protein>
<dbReference type="GO" id="GO:0022857">
    <property type="term" value="F:transmembrane transporter activity"/>
    <property type="evidence" value="ECO:0007669"/>
    <property type="project" value="InterPro"/>
</dbReference>
<dbReference type="KEGG" id="mnt:21398685"/>
<feature type="transmembrane region" description="Helical" evidence="6">
    <location>
        <begin position="355"/>
        <end position="378"/>
    </location>
</feature>
<sequence length="450" mass="50040">MSTPPVLSKVAGTCSEYKPECVGIGQKTLFYTALALIAVGLSGHVTSLSILTEEHKKSSGNQDKLHLYLGVFAVILVPLIGAVAIPYIKPWSIRFGVTAICSVMATLIFLTGSYDYDTAQGSPLTAVFRVIVASASKVFHKCPKDASELYEGNDNNVHKMRHTRHLRCLDKAAILLTDQQQNRWKLCTVTEVEETKSILCMIPMCTTFFILGVVYSIGNTYFLEQANHMNRKLGRLSVPLTILVFFRDQAESQFSNCYSRLASNGSSPSRYAIRVGIAVSMIFAVHCCITAAKVEKRRLDVVKSHGLLDKPKERIPMSMFWLVPQFLLLGGLDGISHESIELFFSDRGPASMDRYMTHFAMAVFGVGNMGSVLSVFLVDKISSSGGNPSWVQDTLNMSRLDKYYWVLAALTAANLVLYILVAVWYDRKVLRSEEREAPKHNQSMNQSFDD</sequence>
<gene>
    <name evidence="7" type="ORF">L484_015597</name>
</gene>
<dbReference type="Pfam" id="PF00854">
    <property type="entry name" value="PTR2"/>
    <property type="match status" value="1"/>
</dbReference>
<feature type="transmembrane region" description="Helical" evidence="6">
    <location>
        <begin position="91"/>
        <end position="110"/>
    </location>
</feature>
<evidence type="ECO:0008006" key="9">
    <source>
        <dbReference type="Google" id="ProtNLM"/>
    </source>
</evidence>
<comment type="similarity">
    <text evidence="2">Belongs to the major facilitator superfamily. Proton-dependent oligopeptide transporter (POT/PTR) (TC 2.A.17) family.</text>
</comment>
<dbReference type="InterPro" id="IPR000109">
    <property type="entry name" value="POT_fam"/>
</dbReference>
<accession>W9S319</accession>
<evidence type="ECO:0000256" key="6">
    <source>
        <dbReference type="SAM" id="Phobius"/>
    </source>
</evidence>
<reference evidence="8" key="1">
    <citation type="submission" date="2013-01" db="EMBL/GenBank/DDBJ databases">
        <title>Draft Genome Sequence of a Mulberry Tree, Morus notabilis C.K. Schneid.</title>
        <authorList>
            <person name="He N."/>
            <person name="Zhao S."/>
        </authorList>
    </citation>
    <scope>NUCLEOTIDE SEQUENCE</scope>
</reference>
<dbReference type="Proteomes" id="UP000030645">
    <property type="component" value="Unassembled WGS sequence"/>
</dbReference>